<evidence type="ECO:0000256" key="3">
    <source>
        <dbReference type="SAM" id="MobiDB-lite"/>
    </source>
</evidence>
<reference evidence="5 6" key="1">
    <citation type="submission" date="2024-10" db="EMBL/GenBank/DDBJ databases">
        <title>The Natural Products Discovery Center: Release of the First 8490 Sequenced Strains for Exploring Actinobacteria Biosynthetic Diversity.</title>
        <authorList>
            <person name="Kalkreuter E."/>
            <person name="Kautsar S.A."/>
            <person name="Yang D."/>
            <person name="Bader C.D."/>
            <person name="Teijaro C.N."/>
            <person name="Fluegel L."/>
            <person name="Davis C.M."/>
            <person name="Simpson J.R."/>
            <person name="Lauterbach L."/>
            <person name="Steele A.D."/>
            <person name="Gui C."/>
            <person name="Meng S."/>
            <person name="Li G."/>
            <person name="Viehrig K."/>
            <person name="Ye F."/>
            <person name="Su P."/>
            <person name="Kiefer A.F."/>
            <person name="Nichols A."/>
            <person name="Cepeda A.J."/>
            <person name="Yan W."/>
            <person name="Fan B."/>
            <person name="Jiang Y."/>
            <person name="Adhikari A."/>
            <person name="Zheng C.-J."/>
            <person name="Schuster L."/>
            <person name="Cowan T.M."/>
            <person name="Smanski M.J."/>
            <person name="Chevrette M.G."/>
            <person name="De Carvalho L.P.S."/>
            <person name="Shen B."/>
        </authorList>
    </citation>
    <scope>NUCLEOTIDE SEQUENCE [LARGE SCALE GENOMIC DNA]</scope>
    <source>
        <strain evidence="5 6">NPDC050545</strain>
    </source>
</reference>
<dbReference type="Gene3D" id="1.10.10.10">
    <property type="entry name" value="Winged helix-like DNA-binding domain superfamily/Winged helix DNA-binding domain"/>
    <property type="match status" value="1"/>
</dbReference>
<dbReference type="InterPro" id="IPR005158">
    <property type="entry name" value="BTAD"/>
</dbReference>
<evidence type="ECO:0000256" key="2">
    <source>
        <dbReference type="ARBA" id="ARBA00023163"/>
    </source>
</evidence>
<evidence type="ECO:0000256" key="1">
    <source>
        <dbReference type="ARBA" id="ARBA00023015"/>
    </source>
</evidence>
<keyword evidence="2" id="KW-0804">Transcription</keyword>
<keyword evidence="6" id="KW-1185">Reference proteome</keyword>
<comment type="caution">
    <text evidence="5">The sequence shown here is derived from an EMBL/GenBank/DDBJ whole genome shotgun (WGS) entry which is preliminary data.</text>
</comment>
<evidence type="ECO:0000313" key="6">
    <source>
        <dbReference type="Proteomes" id="UP001612741"/>
    </source>
</evidence>
<dbReference type="InterPro" id="IPR036388">
    <property type="entry name" value="WH-like_DNA-bd_sf"/>
</dbReference>
<dbReference type="PANTHER" id="PTHR35807:SF1">
    <property type="entry name" value="TRANSCRIPTIONAL REGULATOR REDD"/>
    <property type="match status" value="1"/>
</dbReference>
<sequence>MRIELLGRVRAFGEDGQPIEISGARLRALLARLALTPGRAVRSDTLAADRPRTASELLGEALGLWRGTPLAGLEEHAFAAAAAARWAELRTSAAEDRTSSNPAAGPGWAGSTR</sequence>
<gene>
    <name evidence="5" type="ORF">ACIBG2_19225</name>
</gene>
<dbReference type="EMBL" id="JBITGY010000005">
    <property type="protein sequence ID" value="MFI6499528.1"/>
    <property type="molecule type" value="Genomic_DNA"/>
</dbReference>
<feature type="region of interest" description="Disordered" evidence="3">
    <location>
        <begin position="91"/>
        <end position="113"/>
    </location>
</feature>
<feature type="domain" description="Bacterial transcriptional activator" evidence="4">
    <location>
        <begin position="44"/>
        <end position="101"/>
    </location>
</feature>
<evidence type="ECO:0000259" key="4">
    <source>
        <dbReference type="Pfam" id="PF03704"/>
    </source>
</evidence>
<protein>
    <submittedName>
        <fullName evidence="5">BTAD domain-containing putative transcriptional regulator</fullName>
    </submittedName>
</protein>
<dbReference type="RefSeq" id="WP_397082895.1">
    <property type="nucleotide sequence ID" value="NZ_JBITGY010000005.1"/>
</dbReference>
<organism evidence="5 6">
    <name type="scientific">Nonomuraea typhae</name>
    <dbReference type="NCBI Taxonomy" id="2603600"/>
    <lineage>
        <taxon>Bacteria</taxon>
        <taxon>Bacillati</taxon>
        <taxon>Actinomycetota</taxon>
        <taxon>Actinomycetes</taxon>
        <taxon>Streptosporangiales</taxon>
        <taxon>Streptosporangiaceae</taxon>
        <taxon>Nonomuraea</taxon>
    </lineage>
</organism>
<keyword evidence="1" id="KW-0805">Transcription regulation</keyword>
<proteinExistence type="predicted"/>
<name>A0ABW7YUK9_9ACTN</name>
<dbReference type="InterPro" id="IPR051677">
    <property type="entry name" value="AfsR-DnrI-RedD_regulator"/>
</dbReference>
<dbReference type="Proteomes" id="UP001612741">
    <property type="component" value="Unassembled WGS sequence"/>
</dbReference>
<dbReference type="Pfam" id="PF03704">
    <property type="entry name" value="BTAD"/>
    <property type="match status" value="1"/>
</dbReference>
<dbReference type="PANTHER" id="PTHR35807">
    <property type="entry name" value="TRANSCRIPTIONAL REGULATOR REDD-RELATED"/>
    <property type="match status" value="1"/>
</dbReference>
<evidence type="ECO:0000313" key="5">
    <source>
        <dbReference type="EMBL" id="MFI6499528.1"/>
    </source>
</evidence>
<accession>A0ABW7YUK9</accession>